<name>A0A101M291_PICGL</name>
<proteinExistence type="predicted"/>
<dbReference type="AlphaFoldDB" id="A0A101M291"/>
<evidence type="ECO:0000313" key="1">
    <source>
        <dbReference type="EMBL" id="KUM49577.1"/>
    </source>
</evidence>
<organism evidence="1">
    <name type="scientific">Picea glauca</name>
    <name type="common">White spruce</name>
    <name type="synonym">Pinus glauca</name>
    <dbReference type="NCBI Taxonomy" id="3330"/>
    <lineage>
        <taxon>Eukaryota</taxon>
        <taxon>Viridiplantae</taxon>
        <taxon>Streptophyta</taxon>
        <taxon>Embryophyta</taxon>
        <taxon>Tracheophyta</taxon>
        <taxon>Spermatophyta</taxon>
        <taxon>Pinopsida</taxon>
        <taxon>Pinidae</taxon>
        <taxon>Conifers I</taxon>
        <taxon>Pinales</taxon>
        <taxon>Pinaceae</taxon>
        <taxon>Picea</taxon>
    </lineage>
</organism>
<protein>
    <submittedName>
        <fullName evidence="1">Uncharacterized protein</fullName>
    </submittedName>
</protein>
<dbReference type="EMBL" id="LKAM01000002">
    <property type="protein sequence ID" value="KUM49577.1"/>
    <property type="molecule type" value="Genomic_DNA"/>
</dbReference>
<sequence>MANMKQYARKNIKTSTFLEQALKHIKEMRVYLIQLKDHVRNLKLS</sequence>
<geneLocation type="mitochondrion" evidence="1"/>
<gene>
    <name evidence="1" type="ORF">ABT39_MTgene2802</name>
</gene>
<comment type="caution">
    <text evidence="1">The sequence shown here is derived from an EMBL/GenBank/DDBJ whole genome shotgun (WGS) entry which is preliminary data.</text>
</comment>
<reference evidence="1" key="1">
    <citation type="journal article" date="2015" name="Genome Biol. Evol.">
        <title>Organellar Genomes of White Spruce (Picea glauca): Assembly and Annotation.</title>
        <authorList>
            <person name="Jackman S.D."/>
            <person name="Warren R.L."/>
            <person name="Gibb E.A."/>
            <person name="Vandervalk B.P."/>
            <person name="Mohamadi H."/>
            <person name="Chu J."/>
            <person name="Raymond A."/>
            <person name="Pleasance S."/>
            <person name="Coope R."/>
            <person name="Wildung M.R."/>
            <person name="Ritland C.E."/>
            <person name="Bousquet J."/>
            <person name="Jones S.J."/>
            <person name="Bohlmann J."/>
            <person name="Birol I."/>
        </authorList>
    </citation>
    <scope>NUCLEOTIDE SEQUENCE [LARGE SCALE GENOMIC DNA]</scope>
    <source>
        <tissue evidence="1">Flushing bud</tissue>
    </source>
</reference>
<accession>A0A101M291</accession>
<keyword evidence="1" id="KW-0496">Mitochondrion</keyword>